<organism evidence="2 3">
    <name type="scientific">Thalassiosira oceanica</name>
    <name type="common">Marine diatom</name>
    <dbReference type="NCBI Taxonomy" id="159749"/>
    <lineage>
        <taxon>Eukaryota</taxon>
        <taxon>Sar</taxon>
        <taxon>Stramenopiles</taxon>
        <taxon>Ochrophyta</taxon>
        <taxon>Bacillariophyta</taxon>
        <taxon>Coscinodiscophyceae</taxon>
        <taxon>Thalassiosirophycidae</taxon>
        <taxon>Thalassiosirales</taxon>
        <taxon>Thalassiosiraceae</taxon>
        <taxon>Thalassiosira</taxon>
    </lineage>
</organism>
<evidence type="ECO:0008006" key="4">
    <source>
        <dbReference type="Google" id="ProtNLM"/>
    </source>
</evidence>
<keyword evidence="3" id="KW-1185">Reference proteome</keyword>
<dbReference type="EMBL" id="AGNL01007446">
    <property type="protein sequence ID" value="EJK71269.1"/>
    <property type="molecule type" value="Genomic_DNA"/>
</dbReference>
<evidence type="ECO:0000313" key="3">
    <source>
        <dbReference type="Proteomes" id="UP000266841"/>
    </source>
</evidence>
<dbReference type="AlphaFoldDB" id="K0T293"/>
<dbReference type="Gene3D" id="3.10.129.10">
    <property type="entry name" value="Hotdog Thioesterase"/>
    <property type="match status" value="2"/>
</dbReference>
<evidence type="ECO:0000256" key="1">
    <source>
        <dbReference type="SAM" id="SignalP"/>
    </source>
</evidence>
<keyword evidence="1" id="KW-0732">Signal</keyword>
<accession>K0T293</accession>
<dbReference type="InterPro" id="IPR029069">
    <property type="entry name" value="HotDog_dom_sf"/>
</dbReference>
<proteinExistence type="predicted"/>
<sequence>MPMMMLGVLLIVFSVAPQLASPFAQVSSIPAAPAASKTRHTWTSPTKQIFIEDTDAYGVIYNANYARCYERALSHVPREEELGGDEMILSSVEAQKYSGSPPLGGQYVIRGERLEASTNKEVWSVELTSPPVKDTPTMVHNSAQVTLSRGQPLKVVEVTSPTQAEGVHCQYKLIAYKDELDTCIPCDGVSQQEEKAEYYVSVRSAMCYFERARSTFLGGPDMLRKLQEEENLLYVVTSNSDCHVYFDTILVEGGIEGELEMKLRPGDEVTVQTMFSVRRRGMIVDCRHRLYLGDGPRRLLAKATITIMALNGTTRRPTSKLPQWLVDKFTA</sequence>
<protein>
    <recommendedName>
        <fullName evidence="4">Thioesterase domain-containing protein</fullName>
    </recommendedName>
</protein>
<name>K0T293_THAOC</name>
<reference evidence="2 3" key="1">
    <citation type="journal article" date="2012" name="Genome Biol.">
        <title>Genome and low-iron response of an oceanic diatom adapted to chronic iron limitation.</title>
        <authorList>
            <person name="Lommer M."/>
            <person name="Specht M."/>
            <person name="Roy A.S."/>
            <person name="Kraemer L."/>
            <person name="Andreson R."/>
            <person name="Gutowska M.A."/>
            <person name="Wolf J."/>
            <person name="Bergner S.V."/>
            <person name="Schilhabel M.B."/>
            <person name="Klostermeier U.C."/>
            <person name="Beiko R.G."/>
            <person name="Rosenstiel P."/>
            <person name="Hippler M."/>
            <person name="Laroche J."/>
        </authorList>
    </citation>
    <scope>NUCLEOTIDE SEQUENCE [LARGE SCALE GENOMIC DNA]</scope>
    <source>
        <strain evidence="2 3">CCMP1005</strain>
    </source>
</reference>
<comment type="caution">
    <text evidence="2">The sequence shown here is derived from an EMBL/GenBank/DDBJ whole genome shotgun (WGS) entry which is preliminary data.</text>
</comment>
<dbReference type="Proteomes" id="UP000266841">
    <property type="component" value="Unassembled WGS sequence"/>
</dbReference>
<dbReference type="OrthoDB" id="46661at2759"/>
<dbReference type="OMA" id="KATITIM"/>
<gene>
    <name evidence="2" type="ORF">THAOC_07312</name>
</gene>
<dbReference type="eggNOG" id="ENOG502SC25">
    <property type="taxonomic scope" value="Eukaryota"/>
</dbReference>
<evidence type="ECO:0000313" key="2">
    <source>
        <dbReference type="EMBL" id="EJK71269.1"/>
    </source>
</evidence>
<feature type="chain" id="PRO_5003837632" description="Thioesterase domain-containing protein" evidence="1">
    <location>
        <begin position="21"/>
        <end position="331"/>
    </location>
</feature>
<dbReference type="SUPFAM" id="SSF54637">
    <property type="entry name" value="Thioesterase/thiol ester dehydrase-isomerase"/>
    <property type="match status" value="2"/>
</dbReference>
<feature type="signal peptide" evidence="1">
    <location>
        <begin position="1"/>
        <end position="20"/>
    </location>
</feature>